<evidence type="ECO:0000313" key="2">
    <source>
        <dbReference type="WBParaSite" id="L893_g18065.t1"/>
    </source>
</evidence>
<reference evidence="2" key="1">
    <citation type="submission" date="2016-11" db="UniProtKB">
        <authorList>
            <consortium name="WormBaseParasite"/>
        </authorList>
    </citation>
    <scope>IDENTIFICATION</scope>
</reference>
<dbReference type="Proteomes" id="UP000095287">
    <property type="component" value="Unplaced"/>
</dbReference>
<keyword evidence="1" id="KW-1185">Reference proteome</keyword>
<dbReference type="AlphaFoldDB" id="A0A1I7YND9"/>
<accession>A0A1I7YND9</accession>
<organism evidence="1 2">
    <name type="scientific">Steinernema glaseri</name>
    <dbReference type="NCBI Taxonomy" id="37863"/>
    <lineage>
        <taxon>Eukaryota</taxon>
        <taxon>Metazoa</taxon>
        <taxon>Ecdysozoa</taxon>
        <taxon>Nematoda</taxon>
        <taxon>Chromadorea</taxon>
        <taxon>Rhabditida</taxon>
        <taxon>Tylenchina</taxon>
        <taxon>Panagrolaimomorpha</taxon>
        <taxon>Strongyloidoidea</taxon>
        <taxon>Steinernematidae</taxon>
        <taxon>Steinernema</taxon>
    </lineage>
</organism>
<name>A0A1I7YND9_9BILA</name>
<proteinExistence type="predicted"/>
<dbReference type="WBParaSite" id="L893_g18065.t1">
    <property type="protein sequence ID" value="L893_g18065.t1"/>
    <property type="gene ID" value="L893_g18065"/>
</dbReference>
<evidence type="ECO:0000313" key="1">
    <source>
        <dbReference type="Proteomes" id="UP000095287"/>
    </source>
</evidence>
<sequence>MGPMTTDDVGAVAVAEGKQPDSGLHSARSLISDGPKLADVASKSSAVTSLAIGDVRPNVTAENVGED</sequence>
<protein>
    <submittedName>
        <fullName evidence="2">Uncharacterized protein</fullName>
    </submittedName>
</protein>